<keyword evidence="3 4" id="KW-0620">Polyamine biosynthesis</keyword>
<evidence type="ECO:0000256" key="2">
    <source>
        <dbReference type="ARBA" id="ARBA00022679"/>
    </source>
</evidence>
<dbReference type="EMBL" id="JMCB01000029">
    <property type="protein sequence ID" value="KFE60669.1"/>
    <property type="molecule type" value="Genomic_DNA"/>
</dbReference>
<dbReference type="GO" id="GO:0016740">
    <property type="term" value="F:transferase activity"/>
    <property type="evidence" value="ECO:0007669"/>
    <property type="project" value="UniProtKB-UniRule"/>
</dbReference>
<feature type="domain" description="PABS" evidence="7">
    <location>
        <begin position="549"/>
        <end position="719"/>
    </location>
</feature>
<dbReference type="GO" id="GO:0006596">
    <property type="term" value="P:polyamine biosynthetic process"/>
    <property type="evidence" value="ECO:0007669"/>
    <property type="project" value="UniProtKB-UniRule"/>
</dbReference>
<dbReference type="PANTHER" id="PTHR43317:SF1">
    <property type="entry name" value="THERMOSPERMINE SYNTHASE ACAULIS5"/>
    <property type="match status" value="1"/>
</dbReference>
<evidence type="ECO:0000259" key="7">
    <source>
        <dbReference type="PROSITE" id="PS51006"/>
    </source>
</evidence>
<feature type="transmembrane region" description="Helical" evidence="6">
    <location>
        <begin position="392"/>
        <end position="417"/>
    </location>
</feature>
<gene>
    <name evidence="9" type="ORF">DB31_4851</name>
    <name evidence="8" type="ORF">DB31_6697</name>
</gene>
<feature type="compositionally biased region" description="Low complexity" evidence="5">
    <location>
        <begin position="1067"/>
        <end position="1078"/>
    </location>
</feature>
<evidence type="ECO:0000313" key="10">
    <source>
        <dbReference type="Proteomes" id="UP000028725"/>
    </source>
</evidence>
<dbReference type="RefSeq" id="WP_044198988.1">
    <property type="nucleotide sequence ID" value="NZ_JMCB01000029.1"/>
</dbReference>
<dbReference type="CDD" id="cd06174">
    <property type="entry name" value="MFS"/>
    <property type="match status" value="1"/>
</dbReference>
<name>A0A085VSL8_9BACT</name>
<organism evidence="8 10">
    <name type="scientific">Hyalangium minutum</name>
    <dbReference type="NCBI Taxonomy" id="394096"/>
    <lineage>
        <taxon>Bacteria</taxon>
        <taxon>Pseudomonadati</taxon>
        <taxon>Myxococcota</taxon>
        <taxon>Myxococcia</taxon>
        <taxon>Myxococcales</taxon>
        <taxon>Cystobacterineae</taxon>
        <taxon>Archangiaceae</taxon>
        <taxon>Hyalangium</taxon>
    </lineage>
</organism>
<comment type="similarity">
    <text evidence="1">Belongs to the spermidine/spermine synthase family.</text>
</comment>
<dbReference type="CDD" id="cd02440">
    <property type="entry name" value="AdoMet_MTases"/>
    <property type="match status" value="1"/>
</dbReference>
<feature type="transmembrane region" description="Helical" evidence="6">
    <location>
        <begin position="185"/>
        <end position="202"/>
    </location>
</feature>
<comment type="caution">
    <text evidence="4">Lacks conserved residue(s) required for the propagation of feature annotation.</text>
</comment>
<evidence type="ECO:0000313" key="8">
    <source>
        <dbReference type="EMBL" id="KFE58431.1"/>
    </source>
</evidence>
<feature type="transmembrane region" description="Helical" evidence="6">
    <location>
        <begin position="114"/>
        <end position="133"/>
    </location>
</feature>
<feature type="transmembrane region" description="Helical" evidence="6">
    <location>
        <begin position="449"/>
        <end position="466"/>
    </location>
</feature>
<dbReference type="EMBL" id="JMCB01000040">
    <property type="protein sequence ID" value="KFE58431.1"/>
    <property type="molecule type" value="Genomic_DNA"/>
</dbReference>
<keyword evidence="10" id="KW-1185">Reference proteome</keyword>
<feature type="transmembrane region" description="Helical" evidence="6">
    <location>
        <begin position="7"/>
        <end position="26"/>
    </location>
</feature>
<keyword evidence="6" id="KW-0812">Transmembrane</keyword>
<dbReference type="NCBIfam" id="NF037959">
    <property type="entry name" value="MFS_SpdSyn"/>
    <property type="match status" value="1"/>
</dbReference>
<dbReference type="Pfam" id="PF01564">
    <property type="entry name" value="Spermine_synth"/>
    <property type="match status" value="1"/>
</dbReference>
<feature type="transmembrane region" description="Helical" evidence="6">
    <location>
        <begin position="32"/>
        <end position="60"/>
    </location>
</feature>
<dbReference type="InterPro" id="IPR036259">
    <property type="entry name" value="MFS_trans_sf"/>
</dbReference>
<dbReference type="InterPro" id="IPR030374">
    <property type="entry name" value="PABS"/>
</dbReference>
<evidence type="ECO:0000256" key="1">
    <source>
        <dbReference type="ARBA" id="ARBA00007867"/>
    </source>
</evidence>
<dbReference type="SUPFAM" id="SSF103473">
    <property type="entry name" value="MFS general substrate transporter"/>
    <property type="match status" value="1"/>
</dbReference>
<dbReference type="PANTHER" id="PTHR43317">
    <property type="entry name" value="THERMOSPERMINE SYNTHASE ACAULIS5"/>
    <property type="match status" value="1"/>
</dbReference>
<evidence type="ECO:0000256" key="3">
    <source>
        <dbReference type="ARBA" id="ARBA00023115"/>
    </source>
</evidence>
<sequence length="1084" mass="116571">MNARALKIAPFLFGSGLCALIYQTAWQRELRLIFGASTAASAAVLAIFMAGLGLGGALLGSRADKHRRPLELYGNLEALIAVSAALTPALVWLARTVYVALGGTVSLGLVGGSIVRLVLSALLLAVPTVLMGGTLPAAARAAETPDDVRRRALAVLYGVNTLGAVAGAALSTFFLFEVFGTQQTLWLACLVNGLVAVAARVASRSLPEQSVPAAAPVVAPETASGAEPAAASVAKAQVGVAPPRFVLGAAAAVGFAFLLMELVWYRMLSPLLGGSTFTFGLILIVALLGIGLGGAAYAAWGQDRPATLRGFALTCLAEALFMALPYALGDRMAVLAMMLRPLEGFGFLGLVSSWAVVASLVIFPAAFISGVQFPLLLALLGRGRENVGREVGLTYAWNTVGAIIGSLAGGFGLMPLLTAPGTWKLAVALLLVLGGGAFVLSLTREKQAGRLWLPAAVGALAAVMLMQEGPTAGWRHNPIGAGRARLERPTLNTLRTFLETPRREMKWEYEGLESSVGVRLVDGPSFYVNGKSDGNSIGDASTQVMSGLVGMLLHPQPKQALVIGLGTGSTAGWMGSAPDMERVDVVEIEPAILKFAEQCSPVNQNVLSNPKVHTFIGDAREVLLASQKQYDIIFSEPSNPYRAGISSLFTQDFYQAARQRLAPGGIFIQWLQAYEIDATTMRSAYATLASVFPAVETWQTNSADLLLIATEAPISYDADRMRARLTQEPFRKAALVAWQTDELEGVMAHYLGNDALTRNLAEGQEALISTDDRSFMEFAIARTVGRREFLSLRVMLRAGASSLQANRPTVSRGSVDWERVEQQRMLAAASSQNLLLTPPLKFTRSVQERREFLELLSRGDAAGAVRRWREAGWQPKGLLELTMVSRALAQTADEAAMPFLEQLRTLAPMEADVLLGELRLRQGRWTEAFNALDQAYDALRREPWGQRTVTSLLMQATQELAQKEPSLGRRLYARFEQPFAAYALETQRHKVRLALAKVLDWHGLCQAALEPYAQHPLWQEQFLAERYECYETTKSPLREQALASLTEFLADEPPPLFQQLGSGAGGPEAAPADASPSVSEDDLR</sequence>
<keyword evidence="6" id="KW-0472">Membrane</keyword>
<dbReference type="STRING" id="394096.DB31_4851"/>
<dbReference type="Gene3D" id="1.20.1250.20">
    <property type="entry name" value="MFS general substrate transporter like domains"/>
    <property type="match status" value="1"/>
</dbReference>
<dbReference type="Proteomes" id="UP000028725">
    <property type="component" value="Unassembled WGS sequence"/>
</dbReference>
<dbReference type="PROSITE" id="PS51006">
    <property type="entry name" value="PABS_2"/>
    <property type="match status" value="1"/>
</dbReference>
<dbReference type="Gene3D" id="3.40.50.150">
    <property type="entry name" value="Vaccinia Virus protein VP39"/>
    <property type="match status" value="1"/>
</dbReference>
<proteinExistence type="inferred from homology"/>
<keyword evidence="2 4" id="KW-0808">Transferase</keyword>
<dbReference type="InterPro" id="IPR029063">
    <property type="entry name" value="SAM-dependent_MTases_sf"/>
</dbReference>
<evidence type="ECO:0000313" key="9">
    <source>
        <dbReference type="EMBL" id="KFE60669.1"/>
    </source>
</evidence>
<feature type="transmembrane region" description="Helical" evidence="6">
    <location>
        <begin position="423"/>
        <end position="442"/>
    </location>
</feature>
<protein>
    <recommendedName>
        <fullName evidence="7">PABS domain-containing protein</fullName>
    </recommendedName>
</protein>
<feature type="transmembrane region" description="Helical" evidence="6">
    <location>
        <begin position="307"/>
        <end position="327"/>
    </location>
</feature>
<dbReference type="PATRIC" id="fig|394096.3.peg.8580"/>
<comment type="caution">
    <text evidence="8">The sequence shown here is derived from an EMBL/GenBank/DDBJ whole genome shotgun (WGS) entry which is preliminary data.</text>
</comment>
<dbReference type="SUPFAM" id="SSF53335">
    <property type="entry name" value="S-adenosyl-L-methionine-dependent methyltransferases"/>
    <property type="match status" value="1"/>
</dbReference>
<reference evidence="8 10" key="1">
    <citation type="submission" date="2014-04" db="EMBL/GenBank/DDBJ databases">
        <title>Genome assembly of Hyalangium minutum DSM 14724.</title>
        <authorList>
            <person name="Sharma G."/>
            <person name="Subramanian S."/>
        </authorList>
    </citation>
    <scope>NUCLEOTIDE SEQUENCE [LARGE SCALE GENOMIC DNA]</scope>
    <source>
        <strain evidence="8 10">DSM 14724</strain>
    </source>
</reference>
<evidence type="ECO:0000256" key="5">
    <source>
        <dbReference type="SAM" id="MobiDB-lite"/>
    </source>
</evidence>
<feature type="transmembrane region" description="Helical" evidence="6">
    <location>
        <begin position="154"/>
        <end position="179"/>
    </location>
</feature>
<accession>A0A085VSL8</accession>
<evidence type="ECO:0000256" key="6">
    <source>
        <dbReference type="SAM" id="Phobius"/>
    </source>
</evidence>
<feature type="transmembrane region" description="Helical" evidence="6">
    <location>
        <begin position="347"/>
        <end position="380"/>
    </location>
</feature>
<feature type="region of interest" description="Disordered" evidence="5">
    <location>
        <begin position="1053"/>
        <end position="1084"/>
    </location>
</feature>
<dbReference type="AlphaFoldDB" id="A0A085VSL8"/>
<keyword evidence="6" id="KW-1133">Transmembrane helix</keyword>
<feature type="transmembrane region" description="Helical" evidence="6">
    <location>
        <begin position="277"/>
        <end position="300"/>
    </location>
</feature>
<evidence type="ECO:0000256" key="4">
    <source>
        <dbReference type="PROSITE-ProRule" id="PRU00354"/>
    </source>
</evidence>
<feature type="transmembrane region" description="Helical" evidence="6">
    <location>
        <begin position="245"/>
        <end position="265"/>
    </location>
</feature>
<feature type="transmembrane region" description="Helical" evidence="6">
    <location>
        <begin position="72"/>
        <end position="94"/>
    </location>
</feature>